<name>A0A0A1CR14_KLEPN</name>
<accession>A0A0A1CR14</accession>
<organism evidence="1">
    <name type="scientific">Klebsiella pneumoniae</name>
    <dbReference type="NCBI Taxonomy" id="573"/>
    <lineage>
        <taxon>Bacteria</taxon>
        <taxon>Pseudomonadati</taxon>
        <taxon>Pseudomonadota</taxon>
        <taxon>Gammaproteobacteria</taxon>
        <taxon>Enterobacterales</taxon>
        <taxon>Enterobacteriaceae</taxon>
        <taxon>Klebsiella/Raoultella group</taxon>
        <taxon>Klebsiella</taxon>
        <taxon>Klebsiella pneumoniae complex</taxon>
    </lineage>
</organism>
<geneLocation type="plasmid" evidence="1">
    <name>pFOS18</name>
</geneLocation>
<keyword evidence="1" id="KW-0614">Plasmid</keyword>
<gene>
    <name evidence="1" type="ORF">pFOS18_027</name>
</gene>
<sequence length="45" mass="5404">MSTHQIVQLADSLVKGWETRIPAMKGGEWEQFRWWLNYLQGYAMF</sequence>
<dbReference type="AlphaFoldDB" id="A0A0A1CR14"/>
<reference evidence="1" key="1">
    <citation type="journal article" date="2014" name="Int. J. Antimicrob. Agents">
        <title>Dissemination of a clone carrying a fosA3-harbouring plasmid mediates high fosfomycin resistance rate of KPC-producing Klebsiella pneumoniae in China.</title>
        <authorList>
            <person name="Jiang Y."/>
            <person name="Shen P."/>
            <person name="Wei Z."/>
            <person name="Liu L."/>
            <person name="He F."/>
            <person name="Shi K."/>
            <person name="Wang Y."/>
            <person name="Wang H."/>
            <person name="Yu Y."/>
        </authorList>
    </citation>
    <scope>NUCLEOTIDE SEQUENCE</scope>
    <source>
        <strain evidence="1">FOS18</strain>
        <plasmid evidence="1">pFOS18</plasmid>
    </source>
</reference>
<dbReference type="EMBL" id="KJ653815">
    <property type="protein sequence ID" value="AIX99589.1"/>
    <property type="molecule type" value="Genomic_DNA"/>
</dbReference>
<protein>
    <submittedName>
        <fullName evidence="1">Uncharacterized protein</fullName>
    </submittedName>
</protein>
<proteinExistence type="predicted"/>
<evidence type="ECO:0000313" key="1">
    <source>
        <dbReference type="EMBL" id="AIX99589.1"/>
    </source>
</evidence>